<name>B9TCC2_RICCO</name>
<accession>B9TCC2</accession>
<evidence type="ECO:0000313" key="2">
    <source>
        <dbReference type="Proteomes" id="UP000008311"/>
    </source>
</evidence>
<organism evidence="1 2">
    <name type="scientific">Ricinus communis</name>
    <name type="common">Castor bean</name>
    <dbReference type="NCBI Taxonomy" id="3988"/>
    <lineage>
        <taxon>Eukaryota</taxon>
        <taxon>Viridiplantae</taxon>
        <taxon>Streptophyta</taxon>
        <taxon>Embryophyta</taxon>
        <taxon>Tracheophyta</taxon>
        <taxon>Spermatophyta</taxon>
        <taxon>Magnoliopsida</taxon>
        <taxon>eudicotyledons</taxon>
        <taxon>Gunneridae</taxon>
        <taxon>Pentapetalae</taxon>
        <taxon>rosids</taxon>
        <taxon>fabids</taxon>
        <taxon>Malpighiales</taxon>
        <taxon>Euphorbiaceae</taxon>
        <taxon>Acalyphoideae</taxon>
        <taxon>Acalypheae</taxon>
        <taxon>Ricinus</taxon>
    </lineage>
</organism>
<dbReference type="Proteomes" id="UP000008311">
    <property type="component" value="Unassembled WGS sequence"/>
</dbReference>
<proteinExistence type="predicted"/>
<sequence>MHHPPRKQPRARRGCGSERVIDAMTRWWPARGHGPRFVVAPDRITIRRAEPQEPFREQVLDLRGRLVGEFRQRWRARYVIRLPISGFRASGLPVHRNSSMACCSSSSGIWFSAFGTASCMAFKPGVGQQRVRAAGALERVRDQLCEALTLDYGFQLHARLDAAVKRRIGRTLERGGQRGMGREPDGKQITRVEREVQERREVVEELRRQVLRFVDDPHRQHLLAFDEFADALLEIAPQVRPPVAGFQSERAGKRAVQVDTAELRFSQIDDVVTVRIQAARDVAQGGGLAHAGLAPTGNARPARRARRRPTGPCCPCPAARGAGRSAVGTCSALLVVVTLVHKLEQVRSRRRCMGNSNRLRLGSAPSSRAVRHHVERGRGAQRLTRLAFDTHYRAGMRIDDEHHGLSGELVRDLEAPVLVRDGAVAANVPGYAMPEQFVELRGQRSEQPDAGQILLVAQQWCLVTQRAVGLTVIDLLDPCPQPRVKVREFANVRGIEFGQKLLT</sequence>
<gene>
    <name evidence="1" type="ORF">RCOM_0414800</name>
</gene>
<reference evidence="2" key="1">
    <citation type="journal article" date="2010" name="Nat. Biotechnol.">
        <title>Draft genome sequence of the oilseed species Ricinus communis.</title>
        <authorList>
            <person name="Chan A.P."/>
            <person name="Crabtree J."/>
            <person name="Zhao Q."/>
            <person name="Lorenzi H."/>
            <person name="Orvis J."/>
            <person name="Puiu D."/>
            <person name="Melake-Berhan A."/>
            <person name="Jones K.M."/>
            <person name="Redman J."/>
            <person name="Chen G."/>
            <person name="Cahoon E.B."/>
            <person name="Gedil M."/>
            <person name="Stanke M."/>
            <person name="Haas B.J."/>
            <person name="Wortman J.R."/>
            <person name="Fraser-Liggett C.M."/>
            <person name="Ravel J."/>
            <person name="Rabinowicz P.D."/>
        </authorList>
    </citation>
    <scope>NUCLEOTIDE SEQUENCE [LARGE SCALE GENOMIC DNA]</scope>
    <source>
        <strain evidence="2">cv. Hale</strain>
    </source>
</reference>
<evidence type="ECO:0000313" key="1">
    <source>
        <dbReference type="EMBL" id="EEF26492.1"/>
    </source>
</evidence>
<dbReference type="InParanoid" id="B9TCC2"/>
<keyword evidence="2" id="KW-1185">Reference proteome</keyword>
<protein>
    <submittedName>
        <fullName evidence="1">Uncharacterized protein</fullName>
    </submittedName>
</protein>
<dbReference type="EMBL" id="EQ977158">
    <property type="protein sequence ID" value="EEF26492.1"/>
    <property type="molecule type" value="Genomic_DNA"/>
</dbReference>
<dbReference type="AlphaFoldDB" id="B9TCC2"/>